<dbReference type="Pfam" id="PF03330">
    <property type="entry name" value="DPBB_1"/>
    <property type="match status" value="1"/>
</dbReference>
<gene>
    <name evidence="3" type="ORF">TIFTF001_014360</name>
</gene>
<keyword evidence="4" id="KW-1185">Reference proteome</keyword>
<evidence type="ECO:0000313" key="4">
    <source>
        <dbReference type="Proteomes" id="UP001187192"/>
    </source>
</evidence>
<evidence type="ECO:0000313" key="3">
    <source>
        <dbReference type="EMBL" id="GMN45158.1"/>
    </source>
</evidence>
<feature type="chain" id="PRO_5041719434" description="Expansin-like EG45 domain-containing protein" evidence="1">
    <location>
        <begin position="25"/>
        <end position="147"/>
    </location>
</feature>
<dbReference type="Gene3D" id="2.40.40.10">
    <property type="entry name" value="RlpA-like domain"/>
    <property type="match status" value="1"/>
</dbReference>
<feature type="domain" description="Expansin-like EG45" evidence="2">
    <location>
        <begin position="27"/>
        <end position="129"/>
    </location>
</feature>
<comment type="caution">
    <text evidence="3">The sequence shown here is derived from an EMBL/GenBank/DDBJ whole genome shotgun (WGS) entry which is preliminary data.</text>
</comment>
<sequence length="147" mass="16327">MRPFLLAAALLSFWLSSHILPVLGDVGSAGSYTPPYLPTKCKGMDIEQFPEDGYFVAVSEGLWDNGAACGRKYEMRCISGLRRPCKGGTIVVRVVDFCKTYPCPTTLVLSTKAFNAISRSPNERINVEYAQYVDFILPLFLISRHVI</sequence>
<dbReference type="Proteomes" id="UP001187192">
    <property type="component" value="Unassembled WGS sequence"/>
</dbReference>
<dbReference type="InterPro" id="IPR036908">
    <property type="entry name" value="RlpA-like_sf"/>
</dbReference>
<dbReference type="EMBL" id="BTGU01000020">
    <property type="protein sequence ID" value="GMN45158.1"/>
    <property type="molecule type" value="Genomic_DNA"/>
</dbReference>
<proteinExistence type="predicted"/>
<dbReference type="AlphaFoldDB" id="A0AA88D3Y0"/>
<dbReference type="PANTHER" id="PTHR47480:SF5">
    <property type="entry name" value="EG45-LIKE DOMAIN CONTAINING PROTEIN"/>
    <property type="match status" value="1"/>
</dbReference>
<dbReference type="InterPro" id="IPR007112">
    <property type="entry name" value="Expansin/allergen_DPBB_dom"/>
</dbReference>
<evidence type="ECO:0000256" key="1">
    <source>
        <dbReference type="SAM" id="SignalP"/>
    </source>
</evidence>
<reference evidence="3" key="1">
    <citation type="submission" date="2023-07" db="EMBL/GenBank/DDBJ databases">
        <title>draft genome sequence of fig (Ficus carica).</title>
        <authorList>
            <person name="Takahashi T."/>
            <person name="Nishimura K."/>
        </authorList>
    </citation>
    <scope>NUCLEOTIDE SEQUENCE</scope>
</reference>
<keyword evidence="1" id="KW-0732">Signal</keyword>
<organism evidence="3 4">
    <name type="scientific">Ficus carica</name>
    <name type="common">Common fig</name>
    <dbReference type="NCBI Taxonomy" id="3494"/>
    <lineage>
        <taxon>Eukaryota</taxon>
        <taxon>Viridiplantae</taxon>
        <taxon>Streptophyta</taxon>
        <taxon>Embryophyta</taxon>
        <taxon>Tracheophyta</taxon>
        <taxon>Spermatophyta</taxon>
        <taxon>Magnoliopsida</taxon>
        <taxon>eudicotyledons</taxon>
        <taxon>Gunneridae</taxon>
        <taxon>Pentapetalae</taxon>
        <taxon>rosids</taxon>
        <taxon>fabids</taxon>
        <taxon>Rosales</taxon>
        <taxon>Moraceae</taxon>
        <taxon>Ficeae</taxon>
        <taxon>Ficus</taxon>
    </lineage>
</organism>
<name>A0AA88D3Y0_FICCA</name>
<dbReference type="CDD" id="cd22269">
    <property type="entry name" value="DPBB_EG45-like"/>
    <property type="match status" value="1"/>
</dbReference>
<protein>
    <recommendedName>
        <fullName evidence="2">Expansin-like EG45 domain-containing protein</fullName>
    </recommendedName>
</protein>
<feature type="signal peptide" evidence="1">
    <location>
        <begin position="1"/>
        <end position="24"/>
    </location>
</feature>
<dbReference type="PROSITE" id="PS50842">
    <property type="entry name" value="EXPANSIN_EG45"/>
    <property type="match status" value="1"/>
</dbReference>
<dbReference type="SMART" id="SM00837">
    <property type="entry name" value="DPBB_1"/>
    <property type="match status" value="1"/>
</dbReference>
<accession>A0AA88D3Y0</accession>
<dbReference type="InterPro" id="IPR009009">
    <property type="entry name" value="RlpA-like_DPBB"/>
</dbReference>
<dbReference type="SUPFAM" id="SSF50685">
    <property type="entry name" value="Barwin-like endoglucanases"/>
    <property type="match status" value="1"/>
</dbReference>
<dbReference type="PANTHER" id="PTHR47480">
    <property type="entry name" value="EG45-LIKE DOMAIN CONTAINING PROTEIN"/>
    <property type="match status" value="1"/>
</dbReference>
<evidence type="ECO:0000259" key="2">
    <source>
        <dbReference type="PROSITE" id="PS50842"/>
    </source>
</evidence>